<evidence type="ECO:0000256" key="3">
    <source>
        <dbReference type="ARBA" id="ARBA00022723"/>
    </source>
</evidence>
<keyword evidence="3" id="KW-0479">Metal-binding</keyword>
<keyword evidence="11" id="KW-0131">Cell cycle</keyword>
<dbReference type="SMART" id="SM00980">
    <property type="entry name" value="THAP"/>
    <property type="match status" value="1"/>
</dbReference>
<evidence type="ECO:0000256" key="1">
    <source>
        <dbReference type="ARBA" id="ARBA00004642"/>
    </source>
</evidence>
<keyword evidence="10" id="KW-0539">Nucleus</keyword>
<feature type="domain" description="THAP-type" evidence="13">
    <location>
        <begin position="3"/>
        <end position="97"/>
    </location>
</feature>
<name>A0A1E1X121_9ACAR</name>
<keyword evidence="9" id="KW-0804">Transcription</keyword>
<evidence type="ECO:0000256" key="9">
    <source>
        <dbReference type="ARBA" id="ARBA00023163"/>
    </source>
</evidence>
<evidence type="ECO:0000256" key="12">
    <source>
        <dbReference type="PROSITE-ProRule" id="PRU00309"/>
    </source>
</evidence>
<dbReference type="InterPro" id="IPR026516">
    <property type="entry name" value="THAP1/10"/>
</dbReference>
<dbReference type="SUPFAM" id="SSF57716">
    <property type="entry name" value="Glucocorticoid receptor-like (DNA-binding domain)"/>
    <property type="match status" value="1"/>
</dbReference>
<proteinExistence type="evidence at transcript level"/>
<dbReference type="PANTHER" id="PTHR46600:SF1">
    <property type="entry name" value="THAP DOMAIN-CONTAINING PROTEIN 1"/>
    <property type="match status" value="1"/>
</dbReference>
<evidence type="ECO:0000256" key="4">
    <source>
        <dbReference type="ARBA" id="ARBA00022771"/>
    </source>
</evidence>
<sequence length="162" mass="18283">CAMPASGQHCAVYGCTNNQKKRNAARKHPCSTHNVLQEDCGCNMYLLHRFPADPNTRKRWISAVNRKDFVPAESSRVCSVHFIDGKRTSLNPEPMLHLGYERKVVKGRRRIVKHDIEVPKKRAKENFATGQAPPPSPTVKDVFLETRFRAVNTGSCSSKCYT</sequence>
<keyword evidence="7" id="KW-0175">Coiled coil</keyword>
<dbReference type="InterPro" id="IPR006612">
    <property type="entry name" value="THAP_Znf"/>
</dbReference>
<dbReference type="Gene3D" id="6.20.210.20">
    <property type="entry name" value="THAP domain"/>
    <property type="match status" value="1"/>
</dbReference>
<protein>
    <recommendedName>
        <fullName evidence="13">THAP-type domain-containing protein</fullName>
    </recommendedName>
</protein>
<dbReference type="GO" id="GO:0043565">
    <property type="term" value="F:sequence-specific DNA binding"/>
    <property type="evidence" value="ECO:0007669"/>
    <property type="project" value="InterPro"/>
</dbReference>
<evidence type="ECO:0000256" key="7">
    <source>
        <dbReference type="ARBA" id="ARBA00023054"/>
    </source>
</evidence>
<evidence type="ECO:0000256" key="11">
    <source>
        <dbReference type="ARBA" id="ARBA00023306"/>
    </source>
</evidence>
<dbReference type="EMBL" id="GFAC01006437">
    <property type="protein sequence ID" value="JAT92751.1"/>
    <property type="molecule type" value="mRNA"/>
</dbReference>
<evidence type="ECO:0000313" key="14">
    <source>
        <dbReference type="EMBL" id="JAT92751.1"/>
    </source>
</evidence>
<dbReference type="PROSITE" id="PS50950">
    <property type="entry name" value="ZF_THAP"/>
    <property type="match status" value="1"/>
</dbReference>
<evidence type="ECO:0000256" key="5">
    <source>
        <dbReference type="ARBA" id="ARBA00022833"/>
    </source>
</evidence>
<comment type="subcellular location">
    <subcellularLocation>
        <location evidence="1">Nucleus</location>
        <location evidence="1">Nucleoplasm</location>
    </subcellularLocation>
</comment>
<evidence type="ECO:0000259" key="13">
    <source>
        <dbReference type="PROSITE" id="PS50950"/>
    </source>
</evidence>
<keyword evidence="8 12" id="KW-0238">DNA-binding</keyword>
<dbReference type="GO" id="GO:0008270">
    <property type="term" value="F:zinc ion binding"/>
    <property type="evidence" value="ECO:0007669"/>
    <property type="project" value="UniProtKB-KW"/>
</dbReference>
<dbReference type="SMART" id="SM00692">
    <property type="entry name" value="DM3"/>
    <property type="match status" value="1"/>
</dbReference>
<keyword evidence="6" id="KW-0805">Transcription regulation</keyword>
<keyword evidence="5" id="KW-0862">Zinc</keyword>
<dbReference type="PANTHER" id="PTHR46600">
    <property type="entry name" value="THAP DOMAIN-CONTAINING"/>
    <property type="match status" value="1"/>
</dbReference>
<keyword evidence="4 12" id="KW-0863">Zinc-finger</keyword>
<evidence type="ECO:0000256" key="6">
    <source>
        <dbReference type="ARBA" id="ARBA00023015"/>
    </source>
</evidence>
<organism evidence="14">
    <name type="scientific">Amblyomma aureolatum</name>
    <dbReference type="NCBI Taxonomy" id="187763"/>
    <lineage>
        <taxon>Eukaryota</taxon>
        <taxon>Metazoa</taxon>
        <taxon>Ecdysozoa</taxon>
        <taxon>Arthropoda</taxon>
        <taxon>Chelicerata</taxon>
        <taxon>Arachnida</taxon>
        <taxon>Acari</taxon>
        <taxon>Parasitiformes</taxon>
        <taxon>Ixodida</taxon>
        <taxon>Ixodoidea</taxon>
        <taxon>Ixodidae</taxon>
        <taxon>Amblyomminae</taxon>
        <taxon>Amblyomma</taxon>
    </lineage>
</organism>
<accession>A0A1E1X121</accession>
<evidence type="ECO:0000256" key="8">
    <source>
        <dbReference type="ARBA" id="ARBA00023125"/>
    </source>
</evidence>
<dbReference type="AlphaFoldDB" id="A0A1E1X121"/>
<dbReference type="Pfam" id="PF05485">
    <property type="entry name" value="THAP"/>
    <property type="match status" value="1"/>
</dbReference>
<reference evidence="14" key="1">
    <citation type="journal article" date="2017" name="Front. Cell. Infect. Microbiol.">
        <title>The Distinct Transcriptional Response of the Midgut of Amblyomma sculptum and Amblyomma aureolatum Ticks to Rickettsia rickettsii Correlates to Their Differences in Susceptibility to Infection.</title>
        <authorList>
            <person name="Martins L.A."/>
            <person name="Galletti M.F.B.M."/>
            <person name="Ribeiro J.M."/>
            <person name="Fujita A."/>
            <person name="Costa F.B."/>
            <person name="Labruna M.B."/>
            <person name="Daffre S."/>
            <person name="Fogaca A.C."/>
        </authorList>
    </citation>
    <scope>NUCLEOTIDE SEQUENCE</scope>
</reference>
<evidence type="ECO:0000256" key="10">
    <source>
        <dbReference type="ARBA" id="ARBA00023242"/>
    </source>
</evidence>
<feature type="non-terminal residue" evidence="14">
    <location>
        <position position="1"/>
    </location>
</feature>
<dbReference type="GO" id="GO:0005654">
    <property type="term" value="C:nucleoplasm"/>
    <property type="evidence" value="ECO:0007669"/>
    <property type="project" value="UniProtKB-SubCell"/>
</dbReference>
<evidence type="ECO:0000256" key="2">
    <source>
        <dbReference type="ARBA" id="ARBA00006177"/>
    </source>
</evidence>
<dbReference type="InterPro" id="IPR038441">
    <property type="entry name" value="THAP_Znf_sf"/>
</dbReference>
<comment type="similarity">
    <text evidence="2">Belongs to the THAP1 family.</text>
</comment>